<comment type="caution">
    <text evidence="1">The sequence shown here is derived from an EMBL/GenBank/DDBJ whole genome shotgun (WGS) entry which is preliminary data.</text>
</comment>
<evidence type="ECO:0000313" key="1">
    <source>
        <dbReference type="EMBL" id="KAK7445425.1"/>
    </source>
</evidence>
<sequence>MSASLPRTTSTQELEISTSKNTHISSTSLPHEVFVEILLYLFDTASTRKKGLDVIKLICRKIRSDYYIQREAYKFLSPCPEDRSVFIKTVSDTTISRHIVLLNLVRIPLDGELQELLHSGDALKSVLEVHICLSKYSKPLSNLFVRAFIPSCQILVLDFGDVDDIASKFHLCLRPLANLKRLSLSAFVHDTEDGQWSHFWDINGLILNKCMPCTLGSGDLYKCEQKAEPSPLELLIVKATFGWEFPCDLKKWIDGQFDYRFVPLFDSERLNDLLEYQELEDEWAVEDLGCFLLEEDVAAGPMHAAAEFWEHALTVSNSRKEYLDSLNT</sequence>
<proteinExistence type="predicted"/>
<reference evidence="1 2" key="1">
    <citation type="submission" date="2024-01" db="EMBL/GenBank/DDBJ databases">
        <title>A draft genome for the cacao thread blight pathogen Marasmiellus scandens.</title>
        <authorList>
            <person name="Baruah I.K."/>
            <person name="Leung J."/>
            <person name="Bukari Y."/>
            <person name="Amoako-Attah I."/>
            <person name="Meinhardt L.W."/>
            <person name="Bailey B.A."/>
            <person name="Cohen S.P."/>
        </authorList>
    </citation>
    <scope>NUCLEOTIDE SEQUENCE [LARGE SCALE GENOMIC DNA]</scope>
    <source>
        <strain evidence="1 2">GH-19</strain>
    </source>
</reference>
<dbReference type="Proteomes" id="UP001498398">
    <property type="component" value="Unassembled WGS sequence"/>
</dbReference>
<dbReference type="EMBL" id="JBANRG010000047">
    <property type="protein sequence ID" value="KAK7445425.1"/>
    <property type="molecule type" value="Genomic_DNA"/>
</dbReference>
<evidence type="ECO:0008006" key="3">
    <source>
        <dbReference type="Google" id="ProtNLM"/>
    </source>
</evidence>
<gene>
    <name evidence="1" type="ORF">VKT23_014842</name>
</gene>
<organism evidence="1 2">
    <name type="scientific">Marasmiellus scandens</name>
    <dbReference type="NCBI Taxonomy" id="2682957"/>
    <lineage>
        <taxon>Eukaryota</taxon>
        <taxon>Fungi</taxon>
        <taxon>Dikarya</taxon>
        <taxon>Basidiomycota</taxon>
        <taxon>Agaricomycotina</taxon>
        <taxon>Agaricomycetes</taxon>
        <taxon>Agaricomycetidae</taxon>
        <taxon>Agaricales</taxon>
        <taxon>Marasmiineae</taxon>
        <taxon>Omphalotaceae</taxon>
        <taxon>Marasmiellus</taxon>
    </lineage>
</organism>
<accession>A0ABR1IZG4</accession>
<name>A0ABR1IZG4_9AGAR</name>
<protein>
    <recommendedName>
        <fullName evidence="3">F-box domain-containing protein</fullName>
    </recommendedName>
</protein>
<evidence type="ECO:0000313" key="2">
    <source>
        <dbReference type="Proteomes" id="UP001498398"/>
    </source>
</evidence>
<keyword evidence="2" id="KW-1185">Reference proteome</keyword>